<comment type="caution">
    <text evidence="1">The sequence shown here is derived from an EMBL/GenBank/DDBJ whole genome shotgun (WGS) entry which is preliminary data.</text>
</comment>
<organism evidence="1 2">
    <name type="scientific">Pleurodeles waltl</name>
    <name type="common">Iberian ribbed newt</name>
    <dbReference type="NCBI Taxonomy" id="8319"/>
    <lineage>
        <taxon>Eukaryota</taxon>
        <taxon>Metazoa</taxon>
        <taxon>Chordata</taxon>
        <taxon>Craniata</taxon>
        <taxon>Vertebrata</taxon>
        <taxon>Euteleostomi</taxon>
        <taxon>Amphibia</taxon>
        <taxon>Batrachia</taxon>
        <taxon>Caudata</taxon>
        <taxon>Salamandroidea</taxon>
        <taxon>Salamandridae</taxon>
        <taxon>Pleurodelinae</taxon>
        <taxon>Pleurodeles</taxon>
    </lineage>
</organism>
<name>A0AAV7LHH9_PLEWA</name>
<evidence type="ECO:0000313" key="1">
    <source>
        <dbReference type="EMBL" id="KAJ1091111.1"/>
    </source>
</evidence>
<dbReference type="AlphaFoldDB" id="A0AAV7LHH9"/>
<proteinExistence type="predicted"/>
<evidence type="ECO:0000313" key="2">
    <source>
        <dbReference type="Proteomes" id="UP001066276"/>
    </source>
</evidence>
<protein>
    <submittedName>
        <fullName evidence="1">Uncharacterized protein</fullName>
    </submittedName>
</protein>
<keyword evidence="2" id="KW-1185">Reference proteome</keyword>
<dbReference type="EMBL" id="JANPWB010000015">
    <property type="protein sequence ID" value="KAJ1091111.1"/>
    <property type="molecule type" value="Genomic_DNA"/>
</dbReference>
<sequence length="74" mass="8132">MGFGGRRHPVDRGAGLLRHPRLWRSWVPAPGGGAHRCQGGPTRIRALPGSGERRAWTHRGVWLKRRGARLPGPA</sequence>
<dbReference type="Proteomes" id="UP001066276">
    <property type="component" value="Chromosome 11"/>
</dbReference>
<accession>A0AAV7LHH9</accession>
<reference evidence="1" key="1">
    <citation type="journal article" date="2022" name="bioRxiv">
        <title>Sequencing and chromosome-scale assembly of the giantPleurodeles waltlgenome.</title>
        <authorList>
            <person name="Brown T."/>
            <person name="Elewa A."/>
            <person name="Iarovenko S."/>
            <person name="Subramanian E."/>
            <person name="Araus A.J."/>
            <person name="Petzold A."/>
            <person name="Susuki M."/>
            <person name="Suzuki K.-i.T."/>
            <person name="Hayashi T."/>
            <person name="Toyoda A."/>
            <person name="Oliveira C."/>
            <person name="Osipova E."/>
            <person name="Leigh N.D."/>
            <person name="Simon A."/>
            <person name="Yun M.H."/>
        </authorList>
    </citation>
    <scope>NUCLEOTIDE SEQUENCE</scope>
    <source>
        <strain evidence="1">20211129_DDA</strain>
        <tissue evidence="1">Liver</tissue>
    </source>
</reference>
<gene>
    <name evidence="1" type="ORF">NDU88_004238</name>
</gene>